<gene>
    <name evidence="1" type="ORF">LCGC14_2986380</name>
</gene>
<proteinExistence type="predicted"/>
<reference evidence="1" key="1">
    <citation type="journal article" date="2015" name="Nature">
        <title>Complex archaea that bridge the gap between prokaryotes and eukaryotes.</title>
        <authorList>
            <person name="Spang A."/>
            <person name="Saw J.H."/>
            <person name="Jorgensen S.L."/>
            <person name="Zaremba-Niedzwiedzka K."/>
            <person name="Martijn J."/>
            <person name="Lind A.E."/>
            <person name="van Eijk R."/>
            <person name="Schleper C."/>
            <person name="Guy L."/>
            <person name="Ettema T.J."/>
        </authorList>
    </citation>
    <scope>NUCLEOTIDE SEQUENCE</scope>
</reference>
<dbReference type="AlphaFoldDB" id="A0A0F8ZCJ1"/>
<name>A0A0F8ZCJ1_9ZZZZ</name>
<sequence length="128" mass="14478">MGYSCSTKANMVLDSLIVLLQSSSSENNSSNTWEKRGIKYFYEIGKENIDGAITGKVNKFVEENQCKVVRSFRIESNGKITRFIGSTKQQRTAAETAGLMKFYTTYNKSWSKDEVLPEHIRSSKFAVV</sequence>
<accession>A0A0F8ZCJ1</accession>
<comment type="caution">
    <text evidence="1">The sequence shown here is derived from an EMBL/GenBank/DDBJ whole genome shotgun (WGS) entry which is preliminary data.</text>
</comment>
<organism evidence="1">
    <name type="scientific">marine sediment metagenome</name>
    <dbReference type="NCBI Taxonomy" id="412755"/>
    <lineage>
        <taxon>unclassified sequences</taxon>
        <taxon>metagenomes</taxon>
        <taxon>ecological metagenomes</taxon>
    </lineage>
</organism>
<dbReference type="EMBL" id="LAZR01061121">
    <property type="protein sequence ID" value="KKK64224.1"/>
    <property type="molecule type" value="Genomic_DNA"/>
</dbReference>
<protein>
    <submittedName>
        <fullName evidence="1">Uncharacterized protein</fullName>
    </submittedName>
</protein>
<evidence type="ECO:0000313" key="1">
    <source>
        <dbReference type="EMBL" id="KKK64224.1"/>
    </source>
</evidence>